<evidence type="ECO:0000259" key="2">
    <source>
        <dbReference type="Pfam" id="PF22725"/>
    </source>
</evidence>
<name>A0A2T2X8D8_9FIRM</name>
<dbReference type="SUPFAM" id="SSF51735">
    <property type="entry name" value="NAD(P)-binding Rossmann-fold domains"/>
    <property type="match status" value="1"/>
</dbReference>
<dbReference type="Pfam" id="PF22725">
    <property type="entry name" value="GFO_IDH_MocA_C3"/>
    <property type="match status" value="1"/>
</dbReference>
<dbReference type="PANTHER" id="PTHR43249:SF1">
    <property type="entry name" value="D-GLUCOSIDE 3-DEHYDROGENASE"/>
    <property type="match status" value="1"/>
</dbReference>
<feature type="domain" description="GFO/IDH/MocA-like oxidoreductase" evidence="2">
    <location>
        <begin position="141"/>
        <end position="269"/>
    </location>
</feature>
<dbReference type="Proteomes" id="UP000242699">
    <property type="component" value="Unassembled WGS sequence"/>
</dbReference>
<sequence>MEHIRVGIVGCGRIAFSKHMPSLAKIPEVEMSAFCHPDLAVAQRAAMMFGSPQAVVVTDYRDLVRDPQVDVVHVCTPNSSHAEISVAALSAGKDVMCEKPMARNTREAQAMMDAAEKSGKKLTISFTNRFRRDSQYLFDACRRAELGHIYHAKAHAVRRRGVPTWGHFLEAEVQGGGALVDIGTHALDLTLWLMDNYEPHEVTGVTYNHLGRMGSLANPFGNWNGDNFEVEDAAFGLIVMKNGASIAIDASWALNTRVPMEAQCSLFGTLAGADMHEGIRINGEHHGKLFVTSVDTDPKGVNFNDVISSQSPHDLEMRRWIESIIHDTSPCVLPQQAYIVTAVVEALYLSASNGAPVYL</sequence>
<dbReference type="PANTHER" id="PTHR43249">
    <property type="entry name" value="UDP-N-ACETYL-2-AMINO-2-DEOXY-D-GLUCURONATE OXIDASE"/>
    <property type="match status" value="1"/>
</dbReference>
<accession>A0A2T2X8D8</accession>
<evidence type="ECO:0000313" key="3">
    <source>
        <dbReference type="EMBL" id="PSR30771.1"/>
    </source>
</evidence>
<dbReference type="Gene3D" id="3.30.360.10">
    <property type="entry name" value="Dihydrodipicolinate Reductase, domain 2"/>
    <property type="match status" value="1"/>
</dbReference>
<protein>
    <submittedName>
        <fullName evidence="3">Oxidoreductase</fullName>
    </submittedName>
</protein>
<evidence type="ECO:0000313" key="4">
    <source>
        <dbReference type="Proteomes" id="UP000242699"/>
    </source>
</evidence>
<dbReference type="Gene3D" id="3.40.50.720">
    <property type="entry name" value="NAD(P)-binding Rossmann-like Domain"/>
    <property type="match status" value="1"/>
</dbReference>
<dbReference type="EMBL" id="PXYT01000007">
    <property type="protein sequence ID" value="PSR30771.1"/>
    <property type="molecule type" value="Genomic_DNA"/>
</dbReference>
<proteinExistence type="predicted"/>
<dbReference type="InterPro" id="IPR055170">
    <property type="entry name" value="GFO_IDH_MocA-like_dom"/>
</dbReference>
<dbReference type="AlphaFoldDB" id="A0A2T2X8D8"/>
<gene>
    <name evidence="3" type="ORF">C7B43_04685</name>
</gene>
<dbReference type="InterPro" id="IPR036291">
    <property type="entry name" value="NAD(P)-bd_dom_sf"/>
</dbReference>
<comment type="caution">
    <text evidence="3">The sequence shown here is derived from an EMBL/GenBank/DDBJ whole genome shotgun (WGS) entry which is preliminary data.</text>
</comment>
<feature type="domain" description="Gfo/Idh/MocA-like oxidoreductase N-terminal" evidence="1">
    <location>
        <begin position="4"/>
        <end position="125"/>
    </location>
</feature>
<organism evidence="3 4">
    <name type="scientific">Sulfobacillus benefaciens</name>
    <dbReference type="NCBI Taxonomy" id="453960"/>
    <lineage>
        <taxon>Bacteria</taxon>
        <taxon>Bacillati</taxon>
        <taxon>Bacillota</taxon>
        <taxon>Clostridia</taxon>
        <taxon>Eubacteriales</taxon>
        <taxon>Clostridiales Family XVII. Incertae Sedis</taxon>
        <taxon>Sulfobacillus</taxon>
    </lineage>
</organism>
<evidence type="ECO:0000259" key="1">
    <source>
        <dbReference type="Pfam" id="PF01408"/>
    </source>
</evidence>
<dbReference type="Pfam" id="PF01408">
    <property type="entry name" value="GFO_IDH_MocA"/>
    <property type="match status" value="1"/>
</dbReference>
<dbReference type="InterPro" id="IPR000683">
    <property type="entry name" value="Gfo/Idh/MocA-like_OxRdtase_N"/>
</dbReference>
<reference evidence="3 4" key="1">
    <citation type="journal article" date="2014" name="BMC Genomics">
        <title>Comparison of environmental and isolate Sulfobacillus genomes reveals diverse carbon, sulfur, nitrogen, and hydrogen metabolisms.</title>
        <authorList>
            <person name="Justice N.B."/>
            <person name="Norman A."/>
            <person name="Brown C.T."/>
            <person name="Singh A."/>
            <person name="Thomas B.C."/>
            <person name="Banfield J.F."/>
        </authorList>
    </citation>
    <scope>NUCLEOTIDE SEQUENCE [LARGE SCALE GENOMIC DNA]</scope>
    <source>
        <strain evidence="3">AMDSBA1</strain>
    </source>
</reference>
<dbReference type="GO" id="GO:0000166">
    <property type="term" value="F:nucleotide binding"/>
    <property type="evidence" value="ECO:0007669"/>
    <property type="project" value="InterPro"/>
</dbReference>
<dbReference type="InterPro" id="IPR052515">
    <property type="entry name" value="Gfo/Idh/MocA_Oxidoreductase"/>
</dbReference>